<dbReference type="InterPro" id="IPR000215">
    <property type="entry name" value="Serpin_fam"/>
</dbReference>
<dbReference type="FunFam" id="3.30.497.10:FF:000001">
    <property type="entry name" value="Serine protease inhibitor"/>
    <property type="match status" value="1"/>
</dbReference>
<dbReference type="Gene3D" id="3.30.497.10">
    <property type="entry name" value="Antithrombin, subunit I, domain 2"/>
    <property type="match status" value="1"/>
</dbReference>
<name>A0A670HYJ4_PODMU</name>
<dbReference type="FunFam" id="2.30.39.10:FF:000003">
    <property type="entry name" value="alpha-1-antitrypsin isoform X1"/>
    <property type="match status" value="1"/>
</dbReference>
<dbReference type="GO" id="GO:0004867">
    <property type="term" value="F:serine-type endopeptidase inhibitor activity"/>
    <property type="evidence" value="ECO:0007669"/>
    <property type="project" value="UniProtKB-KW"/>
</dbReference>
<evidence type="ECO:0000256" key="7">
    <source>
        <dbReference type="SAM" id="SignalP"/>
    </source>
</evidence>
<protein>
    <recommendedName>
        <fullName evidence="8">Serpin domain-containing protein</fullName>
    </recommendedName>
</protein>
<reference evidence="9 10" key="1">
    <citation type="journal article" date="2019" name="Proc. Natl. Acad. Sci. U.S.A.">
        <title>Regulatory changes in pterin and carotenoid genes underlie balanced color polymorphisms in the wall lizard.</title>
        <authorList>
            <person name="Andrade P."/>
            <person name="Pinho C."/>
            <person name="Perez I de Lanuza G."/>
            <person name="Afonso S."/>
            <person name="Brejcha J."/>
            <person name="Rubin C.J."/>
            <person name="Wallerman O."/>
            <person name="Pereira P."/>
            <person name="Sabatino S.J."/>
            <person name="Bellati A."/>
            <person name="Pellitteri-Rosa D."/>
            <person name="Bosakova Z."/>
            <person name="Bunikis I."/>
            <person name="Carretero M.A."/>
            <person name="Feiner N."/>
            <person name="Marsik P."/>
            <person name="Pauperio F."/>
            <person name="Salvi D."/>
            <person name="Soler L."/>
            <person name="While G.M."/>
            <person name="Uller T."/>
            <person name="Font E."/>
            <person name="Andersson L."/>
            <person name="Carneiro M."/>
        </authorList>
    </citation>
    <scope>NUCLEOTIDE SEQUENCE</scope>
</reference>
<dbReference type="SMART" id="SM00093">
    <property type="entry name" value="SERPIN"/>
    <property type="match status" value="1"/>
</dbReference>
<dbReference type="AlphaFoldDB" id="A0A670HYJ4"/>
<dbReference type="PANTHER" id="PTHR11461">
    <property type="entry name" value="SERINE PROTEASE INHIBITOR, SERPIN"/>
    <property type="match status" value="1"/>
</dbReference>
<dbReference type="GeneTree" id="ENSGT00940000164389"/>
<dbReference type="CDD" id="cd19548">
    <property type="entry name" value="serpinA_A1AT-like"/>
    <property type="match status" value="1"/>
</dbReference>
<evidence type="ECO:0000256" key="4">
    <source>
        <dbReference type="ARBA" id="ARBA00022900"/>
    </source>
</evidence>
<keyword evidence="10" id="KW-1185">Reference proteome</keyword>
<evidence type="ECO:0000259" key="8">
    <source>
        <dbReference type="SMART" id="SM00093"/>
    </source>
</evidence>
<dbReference type="PANTHER" id="PTHR11461:SF165">
    <property type="entry name" value="ALPHA-1-ANTITRYPSIN"/>
    <property type="match status" value="1"/>
</dbReference>
<feature type="domain" description="Serpin" evidence="8">
    <location>
        <begin position="67"/>
        <end position="428"/>
    </location>
</feature>
<sequence length="431" mass="48366">MKALISLSLLLSVLQVHCHHIPGQPKDSEGHGDKMIFEHPYPSVEEEQGQNLTYAHEIAPSNANFAFRFHKQIALGEAAKNIFFSPVSISSIFAALTLGAKSETQSQIYKGLAFNLSETEEHKIHKGFHQLISALNDPNNKALINTGNALFIDEPLKILPKFLEDIKTLYGAEAFSSNFQNSSAAKTQINDYVQAKTHGKIPHAVDELDPTTVMVLLNYIFFKAHWKYPFNTHFTKEEDFFVDANTTVKVNLMYRNGYYNFLHDEELSCSVVEIPYKGDASAWFILPDEGKMKQVEDGLSMEFLDRCKRSFIYEEMHLYLPKISISGSYDVKDTLQRMGVTDVFSNKNADLSGITSEPDLYVSKAIHKAVVDIHEGGTEAAGVTVIELSPRFGGLAPNPIFKINRPYLLLIMEKKTHSALFLGKIVNPTEK</sequence>
<organism evidence="9 10">
    <name type="scientific">Podarcis muralis</name>
    <name type="common">Wall lizard</name>
    <name type="synonym">Lacerta muralis</name>
    <dbReference type="NCBI Taxonomy" id="64176"/>
    <lineage>
        <taxon>Eukaryota</taxon>
        <taxon>Metazoa</taxon>
        <taxon>Chordata</taxon>
        <taxon>Craniata</taxon>
        <taxon>Vertebrata</taxon>
        <taxon>Euteleostomi</taxon>
        <taxon>Lepidosauria</taxon>
        <taxon>Squamata</taxon>
        <taxon>Bifurcata</taxon>
        <taxon>Unidentata</taxon>
        <taxon>Episquamata</taxon>
        <taxon>Laterata</taxon>
        <taxon>Lacertibaenia</taxon>
        <taxon>Lacertidae</taxon>
        <taxon>Podarcis</taxon>
    </lineage>
</organism>
<dbReference type="Gene3D" id="2.10.310.10">
    <property type="entry name" value="Serpins superfamily"/>
    <property type="match status" value="1"/>
</dbReference>
<evidence type="ECO:0000256" key="5">
    <source>
        <dbReference type="ARBA" id="ARBA00023180"/>
    </source>
</evidence>
<keyword evidence="3 7" id="KW-0732">Signal</keyword>
<accession>A0A670HYJ4</accession>
<evidence type="ECO:0000313" key="10">
    <source>
        <dbReference type="Proteomes" id="UP000472272"/>
    </source>
</evidence>
<dbReference type="InterPro" id="IPR042185">
    <property type="entry name" value="Serpin_sf_2"/>
</dbReference>
<keyword evidence="5" id="KW-0325">Glycoprotein</keyword>
<feature type="chain" id="PRO_5025558681" description="Serpin domain-containing protein" evidence="7">
    <location>
        <begin position="19"/>
        <end position="431"/>
    </location>
</feature>
<dbReference type="OMA" id="WIPKAIF"/>
<feature type="signal peptide" evidence="7">
    <location>
        <begin position="1"/>
        <end position="18"/>
    </location>
</feature>
<comment type="similarity">
    <text evidence="1 6">Belongs to the serpin family.</text>
</comment>
<proteinExistence type="inferred from homology"/>
<dbReference type="Gene3D" id="2.30.39.10">
    <property type="entry name" value="Alpha-1-antitrypsin, domain 1"/>
    <property type="match status" value="1"/>
</dbReference>
<dbReference type="InterPro" id="IPR042178">
    <property type="entry name" value="Serpin_sf_1"/>
</dbReference>
<dbReference type="FunFam" id="2.10.310.10:FF:000001">
    <property type="entry name" value="Serpin family A member 1"/>
    <property type="match status" value="1"/>
</dbReference>
<evidence type="ECO:0000256" key="3">
    <source>
        <dbReference type="ARBA" id="ARBA00022729"/>
    </source>
</evidence>
<dbReference type="Pfam" id="PF00079">
    <property type="entry name" value="Serpin"/>
    <property type="match status" value="1"/>
</dbReference>
<evidence type="ECO:0000256" key="2">
    <source>
        <dbReference type="ARBA" id="ARBA00022690"/>
    </source>
</evidence>
<keyword evidence="4" id="KW-0722">Serine protease inhibitor</keyword>
<dbReference type="GO" id="GO:0005615">
    <property type="term" value="C:extracellular space"/>
    <property type="evidence" value="ECO:0007669"/>
    <property type="project" value="InterPro"/>
</dbReference>
<dbReference type="SUPFAM" id="SSF56574">
    <property type="entry name" value="Serpins"/>
    <property type="match status" value="1"/>
</dbReference>
<keyword evidence="2" id="KW-0646">Protease inhibitor</keyword>
<dbReference type="InterPro" id="IPR036186">
    <property type="entry name" value="Serpin_sf"/>
</dbReference>
<dbReference type="Proteomes" id="UP000472272">
    <property type="component" value="Chromosome 1"/>
</dbReference>
<reference evidence="9" key="2">
    <citation type="submission" date="2025-08" db="UniProtKB">
        <authorList>
            <consortium name="Ensembl"/>
        </authorList>
    </citation>
    <scope>IDENTIFICATION</scope>
</reference>
<evidence type="ECO:0000256" key="6">
    <source>
        <dbReference type="RuleBase" id="RU000411"/>
    </source>
</evidence>
<evidence type="ECO:0000313" key="9">
    <source>
        <dbReference type="Ensembl" id="ENSPMRP00000004743.1"/>
    </source>
</evidence>
<dbReference type="Ensembl" id="ENSPMRT00000005057.1">
    <property type="protein sequence ID" value="ENSPMRP00000004743.1"/>
    <property type="gene ID" value="ENSPMRG00000003253.1"/>
</dbReference>
<dbReference type="InterPro" id="IPR023796">
    <property type="entry name" value="Serpin_dom"/>
</dbReference>
<evidence type="ECO:0000256" key="1">
    <source>
        <dbReference type="ARBA" id="ARBA00009500"/>
    </source>
</evidence>
<reference evidence="9" key="3">
    <citation type="submission" date="2025-09" db="UniProtKB">
        <authorList>
            <consortium name="Ensembl"/>
        </authorList>
    </citation>
    <scope>IDENTIFICATION</scope>
</reference>